<keyword evidence="2" id="KW-0472">Membrane</keyword>
<organism evidence="3 4">
    <name type="scientific">Rugamonas rubra</name>
    <dbReference type="NCBI Taxonomy" id="758825"/>
    <lineage>
        <taxon>Bacteria</taxon>
        <taxon>Pseudomonadati</taxon>
        <taxon>Pseudomonadota</taxon>
        <taxon>Betaproteobacteria</taxon>
        <taxon>Burkholderiales</taxon>
        <taxon>Oxalobacteraceae</taxon>
        <taxon>Telluria group</taxon>
        <taxon>Rugamonas</taxon>
    </lineage>
</organism>
<dbReference type="AlphaFoldDB" id="A0A1I4UWX3"/>
<feature type="region of interest" description="Disordered" evidence="1">
    <location>
        <begin position="73"/>
        <end position="97"/>
    </location>
</feature>
<dbReference type="Proteomes" id="UP000199470">
    <property type="component" value="Unassembled WGS sequence"/>
</dbReference>
<keyword evidence="4" id="KW-1185">Reference proteome</keyword>
<evidence type="ECO:0000256" key="2">
    <source>
        <dbReference type="SAM" id="Phobius"/>
    </source>
</evidence>
<evidence type="ECO:0000256" key="1">
    <source>
        <dbReference type="SAM" id="MobiDB-lite"/>
    </source>
</evidence>
<gene>
    <name evidence="3" type="ORF">SAMN02982985_05844</name>
</gene>
<proteinExistence type="predicted"/>
<keyword evidence="2" id="KW-0812">Transmembrane</keyword>
<protein>
    <submittedName>
        <fullName evidence="3">Uncharacterized protein</fullName>
    </submittedName>
</protein>
<dbReference type="STRING" id="758825.SAMN02982985_05844"/>
<evidence type="ECO:0000313" key="4">
    <source>
        <dbReference type="Proteomes" id="UP000199470"/>
    </source>
</evidence>
<accession>A0A1I4UWX3</accession>
<dbReference type="EMBL" id="FOTW01000054">
    <property type="protein sequence ID" value="SFM93408.1"/>
    <property type="molecule type" value="Genomic_DNA"/>
</dbReference>
<sequence>MSDQLTAWLRTIVPAAWSAVIAALVTGGAPAWLVDGLGDAGPTLVVPLVLAAVYPLLRKLEPHLPPPIARVLLGSTRPPTYTPPSSTTEQDGRHRAA</sequence>
<reference evidence="3 4" key="1">
    <citation type="submission" date="2016-10" db="EMBL/GenBank/DDBJ databases">
        <authorList>
            <person name="de Groot N.N."/>
        </authorList>
    </citation>
    <scope>NUCLEOTIDE SEQUENCE [LARGE SCALE GENOMIC DNA]</scope>
    <source>
        <strain evidence="3 4">ATCC 43154</strain>
    </source>
</reference>
<dbReference type="RefSeq" id="WP_093357060.1">
    <property type="nucleotide sequence ID" value="NZ_FOTW01000054.1"/>
</dbReference>
<feature type="transmembrane region" description="Helical" evidence="2">
    <location>
        <begin position="12"/>
        <end position="34"/>
    </location>
</feature>
<evidence type="ECO:0000313" key="3">
    <source>
        <dbReference type="EMBL" id="SFM93408.1"/>
    </source>
</evidence>
<name>A0A1I4UWX3_9BURK</name>
<feature type="compositionally biased region" description="Low complexity" evidence="1">
    <location>
        <begin position="75"/>
        <end position="88"/>
    </location>
</feature>
<dbReference type="OrthoDB" id="5150008at2"/>
<keyword evidence="2" id="KW-1133">Transmembrane helix</keyword>